<dbReference type="SUPFAM" id="SSF46626">
    <property type="entry name" value="Cytochrome c"/>
    <property type="match status" value="1"/>
</dbReference>
<dbReference type="RefSeq" id="WP_096378109.1">
    <property type="nucleotide sequence ID" value="NZ_AP014940.1"/>
</dbReference>
<organism evidence="7 8">
    <name type="scientific">Lysobacter enzymogenes</name>
    <dbReference type="NCBI Taxonomy" id="69"/>
    <lineage>
        <taxon>Bacteria</taxon>
        <taxon>Pseudomonadati</taxon>
        <taxon>Pseudomonadota</taxon>
        <taxon>Gammaproteobacteria</taxon>
        <taxon>Lysobacterales</taxon>
        <taxon>Lysobacteraceae</taxon>
        <taxon>Lysobacter</taxon>
    </lineage>
</organism>
<evidence type="ECO:0000256" key="2">
    <source>
        <dbReference type="ARBA" id="ARBA00022723"/>
    </source>
</evidence>
<evidence type="ECO:0000259" key="6">
    <source>
        <dbReference type="PROSITE" id="PS51007"/>
    </source>
</evidence>
<dbReference type="EMBL" id="AP014940">
    <property type="protein sequence ID" value="BAV97895.1"/>
    <property type="molecule type" value="Genomic_DNA"/>
</dbReference>
<name>A0AAU9ARH3_LYSEN</name>
<evidence type="ECO:0000256" key="1">
    <source>
        <dbReference type="ARBA" id="ARBA00022617"/>
    </source>
</evidence>
<gene>
    <name evidence="7" type="ORF">LEN_2408</name>
</gene>
<reference evidence="7 8" key="1">
    <citation type="journal article" date="2017" name="DNA Res.">
        <title>Complete genome sequence and expression profile of the commercial lytic enzyme producer Lysobacter enzymogenes M497-1.</title>
        <authorList>
            <person name="Takami H."/>
            <person name="Toyoda A."/>
            <person name="Uchiyama I."/>
            <person name="Itoh T."/>
            <person name="Takaki Y."/>
            <person name="Arai W."/>
            <person name="Nishi S."/>
            <person name="Kawai M."/>
            <person name="Shinya K."/>
            <person name="Ikeda H."/>
        </authorList>
    </citation>
    <scope>NUCLEOTIDE SEQUENCE [LARGE SCALE GENOMIC DNA]</scope>
    <source>
        <strain evidence="7 8">M497-1</strain>
    </source>
</reference>
<proteinExistence type="predicted"/>
<dbReference type="PROSITE" id="PS51007">
    <property type="entry name" value="CYTC"/>
    <property type="match status" value="1"/>
</dbReference>
<dbReference type="InterPro" id="IPR036909">
    <property type="entry name" value="Cyt_c-like_dom_sf"/>
</dbReference>
<evidence type="ECO:0000256" key="3">
    <source>
        <dbReference type="ARBA" id="ARBA00023004"/>
    </source>
</evidence>
<accession>A0AAU9ARH3</accession>
<sequence>MNALLRTGLWLGGAAVAAGAIGAAALWSGVYDVGADAPHTRPVYAVLEYARERSIAVRAQALTVPANLDDAERVRRGAGNYAAMCAGCHLSPGAGPSELALGLYPAPPNLSQREVDAASAFWTIKHGIKASGMPAWGGSMDDGHLWDLVAFLGRLPSLDAQGYRALVARSDGHSHGGGENMAGHDDAGGHGHDEADAHADEAAAGGQAHADEAKPHEPADGHAHGHGDAAEEAGAKDHAGAHEPAGKAASAPPPSPAKARGEPRSNAPAGPASAEPAPAKPASSKPVHEHADGQSHQH</sequence>
<dbReference type="AlphaFoldDB" id="A0AAU9ARH3"/>
<evidence type="ECO:0000313" key="7">
    <source>
        <dbReference type="EMBL" id="BAV97895.1"/>
    </source>
</evidence>
<dbReference type="KEGG" id="lem:LEN_2408"/>
<feature type="compositionally biased region" description="Basic and acidic residues" evidence="5">
    <location>
        <begin position="209"/>
        <end position="245"/>
    </location>
</feature>
<dbReference type="InterPro" id="IPR009056">
    <property type="entry name" value="Cyt_c-like_dom"/>
</dbReference>
<dbReference type="Gene3D" id="1.10.760.10">
    <property type="entry name" value="Cytochrome c-like domain"/>
    <property type="match status" value="1"/>
</dbReference>
<feature type="compositionally biased region" description="Basic and acidic residues" evidence="5">
    <location>
        <begin position="286"/>
        <end position="298"/>
    </location>
</feature>
<dbReference type="GO" id="GO:0009055">
    <property type="term" value="F:electron transfer activity"/>
    <property type="evidence" value="ECO:0007669"/>
    <property type="project" value="InterPro"/>
</dbReference>
<evidence type="ECO:0000256" key="5">
    <source>
        <dbReference type="SAM" id="MobiDB-lite"/>
    </source>
</evidence>
<dbReference type="GO" id="GO:0046872">
    <property type="term" value="F:metal ion binding"/>
    <property type="evidence" value="ECO:0007669"/>
    <property type="project" value="UniProtKB-KW"/>
</dbReference>
<keyword evidence="3 4" id="KW-0408">Iron</keyword>
<evidence type="ECO:0000313" key="8">
    <source>
        <dbReference type="Proteomes" id="UP000218824"/>
    </source>
</evidence>
<feature type="compositionally biased region" description="Basic and acidic residues" evidence="5">
    <location>
        <begin position="170"/>
        <end position="201"/>
    </location>
</feature>
<feature type="region of interest" description="Disordered" evidence="5">
    <location>
        <begin position="170"/>
        <end position="298"/>
    </location>
</feature>
<dbReference type="GO" id="GO:0020037">
    <property type="term" value="F:heme binding"/>
    <property type="evidence" value="ECO:0007669"/>
    <property type="project" value="InterPro"/>
</dbReference>
<evidence type="ECO:0000256" key="4">
    <source>
        <dbReference type="PROSITE-ProRule" id="PRU00433"/>
    </source>
</evidence>
<dbReference type="Pfam" id="PF13442">
    <property type="entry name" value="Cytochrome_CBB3"/>
    <property type="match status" value="1"/>
</dbReference>
<feature type="domain" description="Cytochrome c" evidence="6">
    <location>
        <begin position="72"/>
        <end position="156"/>
    </location>
</feature>
<dbReference type="Proteomes" id="UP000218824">
    <property type="component" value="Chromosome"/>
</dbReference>
<keyword evidence="2 4" id="KW-0479">Metal-binding</keyword>
<feature type="compositionally biased region" description="Low complexity" evidence="5">
    <location>
        <begin position="267"/>
        <end position="285"/>
    </location>
</feature>
<keyword evidence="1 4" id="KW-0349">Heme</keyword>
<dbReference type="GeneID" id="83064267"/>
<protein>
    <submittedName>
        <fullName evidence="7">Cytochrome c family protein</fullName>
    </submittedName>
</protein>